<keyword evidence="4" id="KW-0479">Metal-binding</keyword>
<comment type="catalytic activity">
    <reaction evidence="9">
        <text>S-methyl-5'-thioadenosine + phosphate = 5-(methylsulfanyl)-alpha-D-ribose 1-phosphate + adenine</text>
        <dbReference type="Rhea" id="RHEA:11852"/>
        <dbReference type="ChEBI" id="CHEBI:16708"/>
        <dbReference type="ChEBI" id="CHEBI:17509"/>
        <dbReference type="ChEBI" id="CHEBI:43474"/>
        <dbReference type="ChEBI" id="CHEBI:58533"/>
        <dbReference type="EC" id="2.4.2.28"/>
    </reaction>
    <physiologicalReaction direction="left-to-right" evidence="9">
        <dbReference type="Rhea" id="RHEA:11853"/>
    </physiologicalReaction>
</comment>
<keyword evidence="12" id="KW-1185">Reference proteome</keyword>
<dbReference type="GO" id="GO:0017061">
    <property type="term" value="F:S-methyl-5-thioadenosine phosphorylase activity"/>
    <property type="evidence" value="ECO:0007669"/>
    <property type="project" value="UniProtKB-EC"/>
</dbReference>
<dbReference type="GO" id="GO:0016787">
    <property type="term" value="F:hydrolase activity"/>
    <property type="evidence" value="ECO:0007669"/>
    <property type="project" value="UniProtKB-KW"/>
</dbReference>
<dbReference type="InterPro" id="IPR038371">
    <property type="entry name" value="Cu_polyphenol_OxRdtase_sf"/>
</dbReference>
<gene>
    <name evidence="11" type="ORF">EV700_0389</name>
</gene>
<keyword evidence="5" id="KW-0378">Hydrolase</keyword>
<sequence length="254" mass="27756">MRLEDSLILPDWPAPANVRAVVTTRHGGVSQAPYDSFNLAFHVGDEAPAVVENRRHLFNLLNEIAPCGPPQWLQQVHGTEVIDAYSEPKKRAQSVPEADAVTSTQRGLPCVVMTADCLPVFFCNETGTRVAVAHAGWRGLCYGVLENTLAKFENPAEVMCWLGPAIGPDAFEVGEDVRQEFIAAYPAAVSAFEATSQPGKYLADLYELARQRLTRAGVGMISGGGMCTYTDAERFYSYRRNSQTGRMASVIWLG</sequence>
<dbReference type="AlphaFoldDB" id="A0A4Q7ZA38"/>
<evidence type="ECO:0000256" key="1">
    <source>
        <dbReference type="ARBA" id="ARBA00000553"/>
    </source>
</evidence>
<dbReference type="Proteomes" id="UP000292423">
    <property type="component" value="Unassembled WGS sequence"/>
</dbReference>
<dbReference type="InterPro" id="IPR011324">
    <property type="entry name" value="Cytotoxic_necrot_fac-like_cat"/>
</dbReference>
<evidence type="ECO:0000256" key="3">
    <source>
        <dbReference type="ARBA" id="ARBA00022679"/>
    </source>
</evidence>
<comment type="catalytic activity">
    <reaction evidence="8">
        <text>adenosine + phosphate = alpha-D-ribose 1-phosphate + adenine</text>
        <dbReference type="Rhea" id="RHEA:27642"/>
        <dbReference type="ChEBI" id="CHEBI:16335"/>
        <dbReference type="ChEBI" id="CHEBI:16708"/>
        <dbReference type="ChEBI" id="CHEBI:43474"/>
        <dbReference type="ChEBI" id="CHEBI:57720"/>
        <dbReference type="EC" id="2.4.2.1"/>
    </reaction>
    <physiologicalReaction direction="left-to-right" evidence="8">
        <dbReference type="Rhea" id="RHEA:27643"/>
    </physiologicalReaction>
</comment>
<dbReference type="RefSeq" id="WP_130410671.1">
    <property type="nucleotide sequence ID" value="NZ_SHKX01000010.1"/>
</dbReference>
<dbReference type="PANTHER" id="PTHR30616">
    <property type="entry name" value="UNCHARACTERIZED PROTEIN YFIH"/>
    <property type="match status" value="1"/>
</dbReference>
<comment type="catalytic activity">
    <reaction evidence="1">
        <text>inosine + phosphate = alpha-D-ribose 1-phosphate + hypoxanthine</text>
        <dbReference type="Rhea" id="RHEA:27646"/>
        <dbReference type="ChEBI" id="CHEBI:17368"/>
        <dbReference type="ChEBI" id="CHEBI:17596"/>
        <dbReference type="ChEBI" id="CHEBI:43474"/>
        <dbReference type="ChEBI" id="CHEBI:57720"/>
        <dbReference type="EC" id="2.4.2.1"/>
    </reaction>
    <physiologicalReaction direction="left-to-right" evidence="1">
        <dbReference type="Rhea" id="RHEA:27647"/>
    </physiologicalReaction>
</comment>
<accession>A0A4Q7ZA38</accession>
<keyword evidence="3" id="KW-0808">Transferase</keyword>
<evidence type="ECO:0000313" key="11">
    <source>
        <dbReference type="EMBL" id="RZU47427.1"/>
    </source>
</evidence>
<dbReference type="CDD" id="cd16833">
    <property type="entry name" value="YfiH"/>
    <property type="match status" value="1"/>
</dbReference>
<keyword evidence="6" id="KW-0862">Zinc</keyword>
<proteinExistence type="inferred from homology"/>
<evidence type="ECO:0000256" key="6">
    <source>
        <dbReference type="ARBA" id="ARBA00022833"/>
    </source>
</evidence>
<evidence type="ECO:0000256" key="4">
    <source>
        <dbReference type="ARBA" id="ARBA00022723"/>
    </source>
</evidence>
<dbReference type="NCBIfam" id="TIGR00726">
    <property type="entry name" value="peptidoglycan editing factor PgeF"/>
    <property type="match status" value="1"/>
</dbReference>
<dbReference type="EMBL" id="SHKX01000010">
    <property type="protein sequence ID" value="RZU47427.1"/>
    <property type="molecule type" value="Genomic_DNA"/>
</dbReference>
<dbReference type="SUPFAM" id="SSF64438">
    <property type="entry name" value="CNF1/YfiH-like putative cysteine hydrolases"/>
    <property type="match status" value="1"/>
</dbReference>
<protein>
    <recommendedName>
        <fullName evidence="10">Purine nucleoside phosphorylase</fullName>
    </recommendedName>
</protein>
<dbReference type="InterPro" id="IPR003730">
    <property type="entry name" value="Cu_polyphenol_OxRdtase"/>
</dbReference>
<name>A0A4Q7ZA38_9GAMM</name>
<evidence type="ECO:0000256" key="5">
    <source>
        <dbReference type="ARBA" id="ARBA00022801"/>
    </source>
</evidence>
<dbReference type="OrthoDB" id="4279at2"/>
<organism evidence="11 12">
    <name type="scientific">Fluviicoccus keumensis</name>
    <dbReference type="NCBI Taxonomy" id="1435465"/>
    <lineage>
        <taxon>Bacteria</taxon>
        <taxon>Pseudomonadati</taxon>
        <taxon>Pseudomonadota</taxon>
        <taxon>Gammaproteobacteria</taxon>
        <taxon>Moraxellales</taxon>
        <taxon>Moraxellaceae</taxon>
        <taxon>Fluviicoccus</taxon>
    </lineage>
</organism>
<evidence type="ECO:0000256" key="9">
    <source>
        <dbReference type="ARBA" id="ARBA00049893"/>
    </source>
</evidence>
<dbReference type="PANTHER" id="PTHR30616:SF2">
    <property type="entry name" value="PURINE NUCLEOSIDE PHOSPHORYLASE LACC1"/>
    <property type="match status" value="1"/>
</dbReference>
<evidence type="ECO:0000256" key="7">
    <source>
        <dbReference type="ARBA" id="ARBA00047989"/>
    </source>
</evidence>
<evidence type="ECO:0000256" key="2">
    <source>
        <dbReference type="ARBA" id="ARBA00007353"/>
    </source>
</evidence>
<dbReference type="Pfam" id="PF02578">
    <property type="entry name" value="Cu-oxidase_4"/>
    <property type="match status" value="1"/>
</dbReference>
<dbReference type="GO" id="GO:0005507">
    <property type="term" value="F:copper ion binding"/>
    <property type="evidence" value="ECO:0007669"/>
    <property type="project" value="TreeGrafter"/>
</dbReference>
<reference evidence="11 12" key="1">
    <citation type="submission" date="2019-02" db="EMBL/GenBank/DDBJ databases">
        <title>Genomic Encyclopedia of Type Strains, Phase IV (KMG-IV): sequencing the most valuable type-strain genomes for metagenomic binning, comparative biology and taxonomic classification.</title>
        <authorList>
            <person name="Goeker M."/>
        </authorList>
    </citation>
    <scope>NUCLEOTIDE SEQUENCE [LARGE SCALE GENOMIC DNA]</scope>
    <source>
        <strain evidence="11 12">DSM 105135</strain>
    </source>
</reference>
<comment type="caution">
    <text evidence="11">The sequence shown here is derived from an EMBL/GenBank/DDBJ whole genome shotgun (WGS) entry which is preliminary data.</text>
</comment>
<comment type="catalytic activity">
    <reaction evidence="7">
        <text>adenosine + H2O + H(+) = inosine + NH4(+)</text>
        <dbReference type="Rhea" id="RHEA:24408"/>
        <dbReference type="ChEBI" id="CHEBI:15377"/>
        <dbReference type="ChEBI" id="CHEBI:15378"/>
        <dbReference type="ChEBI" id="CHEBI:16335"/>
        <dbReference type="ChEBI" id="CHEBI:17596"/>
        <dbReference type="ChEBI" id="CHEBI:28938"/>
        <dbReference type="EC" id="3.5.4.4"/>
    </reaction>
    <physiologicalReaction direction="left-to-right" evidence="7">
        <dbReference type="Rhea" id="RHEA:24409"/>
    </physiologicalReaction>
</comment>
<evidence type="ECO:0000256" key="8">
    <source>
        <dbReference type="ARBA" id="ARBA00048968"/>
    </source>
</evidence>
<dbReference type="Gene3D" id="3.60.140.10">
    <property type="entry name" value="CNF1/YfiH-like putative cysteine hydrolases"/>
    <property type="match status" value="1"/>
</dbReference>
<evidence type="ECO:0000256" key="10">
    <source>
        <dbReference type="RuleBase" id="RU361274"/>
    </source>
</evidence>
<comment type="similarity">
    <text evidence="2 10">Belongs to the purine nucleoside phosphorylase YfiH/LACC1 family.</text>
</comment>
<evidence type="ECO:0000313" key="12">
    <source>
        <dbReference type="Proteomes" id="UP000292423"/>
    </source>
</evidence>